<dbReference type="AlphaFoldDB" id="A0A9X2RFE4"/>
<comment type="caution">
    <text evidence="1">The sequence shown here is derived from an EMBL/GenBank/DDBJ whole genome shotgun (WGS) entry which is preliminary data.</text>
</comment>
<evidence type="ECO:0000313" key="2">
    <source>
        <dbReference type="Proteomes" id="UP001139125"/>
    </source>
</evidence>
<sequence>MALFLTSCNISGSKGVGEIKLATDLSDKTLIAGETIPIRLVSSTRSKADFTLSFYDGFESKKIEGGTIKNQRDINWEVPLSLCIESCSLILDIYQDGEELQDTLSTFSVNVNSSEEIESAKSFFPLSNSNEWIYEVRSNNGSEIIVDTFLVEMDVITETEYPASVIDFQFNTYTLSDEEIYLTSNNSSHKLGAFYSVFNPDLVFEKFSASILNTDANNYDGATTLPLISKYKIFVPLAFQPETSIRLDYNFSGNKNVYLVETEPLKNLNFSDESKQAKVIHIASEFYNTKHVFLKDIGLYKYSFGADIFEFSEILLLAAKIDGVTYGNGDLLRDE</sequence>
<dbReference type="RefSeq" id="WP_255135480.1">
    <property type="nucleotide sequence ID" value="NZ_JANDBC010000003.1"/>
</dbReference>
<protein>
    <submittedName>
        <fullName evidence="1">Uncharacterized protein</fullName>
    </submittedName>
</protein>
<gene>
    <name evidence="1" type="ORF">NM125_13435</name>
</gene>
<accession>A0A9X2RFE4</accession>
<reference evidence="1" key="1">
    <citation type="submission" date="2022-06" db="EMBL/GenBank/DDBJ databases">
        <title>Gracilimonas sp. CAU 1638 isolated from sea sediment.</title>
        <authorList>
            <person name="Kim W."/>
        </authorList>
    </citation>
    <scope>NUCLEOTIDE SEQUENCE</scope>
    <source>
        <strain evidence="1">CAU 1638</strain>
    </source>
</reference>
<dbReference type="Proteomes" id="UP001139125">
    <property type="component" value="Unassembled WGS sequence"/>
</dbReference>
<proteinExistence type="predicted"/>
<dbReference type="EMBL" id="JANDBC010000003">
    <property type="protein sequence ID" value="MCP9292585.1"/>
    <property type="molecule type" value="Genomic_DNA"/>
</dbReference>
<evidence type="ECO:0000313" key="1">
    <source>
        <dbReference type="EMBL" id="MCP9292585.1"/>
    </source>
</evidence>
<keyword evidence="2" id="KW-1185">Reference proteome</keyword>
<organism evidence="1 2">
    <name type="scientific">Gracilimonas sediminicola</name>
    <dbReference type="NCBI Taxonomy" id="2952158"/>
    <lineage>
        <taxon>Bacteria</taxon>
        <taxon>Pseudomonadati</taxon>
        <taxon>Balneolota</taxon>
        <taxon>Balneolia</taxon>
        <taxon>Balneolales</taxon>
        <taxon>Balneolaceae</taxon>
        <taxon>Gracilimonas</taxon>
    </lineage>
</organism>
<name>A0A9X2RFE4_9BACT</name>